<sequence>MGDRQPVVLKPKLVTHQADSTDYPVHWLSSLSQMPVISAPKILEAAVVAVEAVNVDVDVVVVADAAAHASMAYDVPVSKEEFQSSTYAADSTKTAGSMSLWTLLLSLGHWTGEWEQLQNCNSIRASHTARMIGEVIEDDICVCWIYDSNEH</sequence>
<evidence type="ECO:0000313" key="2">
    <source>
        <dbReference type="Proteomes" id="UP000242877"/>
    </source>
</evidence>
<reference evidence="1 2" key="1">
    <citation type="journal article" date="2016" name="Genome Biol. Evol.">
        <title>Divergent and convergent evolution of fungal pathogenicity.</title>
        <authorList>
            <person name="Shang Y."/>
            <person name="Xiao G."/>
            <person name="Zheng P."/>
            <person name="Cen K."/>
            <person name="Zhan S."/>
            <person name="Wang C."/>
        </authorList>
    </citation>
    <scope>NUCLEOTIDE SEQUENCE [LARGE SCALE GENOMIC DNA]</scope>
    <source>
        <strain evidence="1 2">ARSEF 7405</strain>
    </source>
</reference>
<dbReference type="VEuPathDB" id="FungiDB:AAP_03891"/>
<dbReference type="Proteomes" id="UP000242877">
    <property type="component" value="Unassembled WGS sequence"/>
</dbReference>
<evidence type="ECO:0000313" key="1">
    <source>
        <dbReference type="EMBL" id="KZZ90361.1"/>
    </source>
</evidence>
<accession>A0A167XQX0</accession>
<name>A0A167XQX0_9EURO</name>
<dbReference type="AlphaFoldDB" id="A0A167XQX0"/>
<keyword evidence="2" id="KW-1185">Reference proteome</keyword>
<proteinExistence type="predicted"/>
<dbReference type="EMBL" id="AZGZ01000017">
    <property type="protein sequence ID" value="KZZ90361.1"/>
    <property type="molecule type" value="Genomic_DNA"/>
</dbReference>
<protein>
    <submittedName>
        <fullName evidence="1">Uncharacterized protein</fullName>
    </submittedName>
</protein>
<comment type="caution">
    <text evidence="1">The sequence shown here is derived from an EMBL/GenBank/DDBJ whole genome shotgun (WGS) entry which is preliminary data.</text>
</comment>
<gene>
    <name evidence="1" type="ORF">AAP_03891</name>
</gene>
<organism evidence="1 2">
    <name type="scientific">Ascosphaera apis ARSEF 7405</name>
    <dbReference type="NCBI Taxonomy" id="392613"/>
    <lineage>
        <taxon>Eukaryota</taxon>
        <taxon>Fungi</taxon>
        <taxon>Dikarya</taxon>
        <taxon>Ascomycota</taxon>
        <taxon>Pezizomycotina</taxon>
        <taxon>Eurotiomycetes</taxon>
        <taxon>Eurotiomycetidae</taxon>
        <taxon>Onygenales</taxon>
        <taxon>Ascosphaeraceae</taxon>
        <taxon>Ascosphaera</taxon>
    </lineage>
</organism>